<feature type="transmembrane region" description="Helical" evidence="1">
    <location>
        <begin position="232"/>
        <end position="254"/>
    </location>
</feature>
<evidence type="ECO:0000313" key="2">
    <source>
        <dbReference type="EMBL" id="GAI60001.1"/>
    </source>
</evidence>
<organism evidence="2">
    <name type="scientific">marine sediment metagenome</name>
    <dbReference type="NCBI Taxonomy" id="412755"/>
    <lineage>
        <taxon>unclassified sequences</taxon>
        <taxon>metagenomes</taxon>
        <taxon>ecological metagenomes</taxon>
    </lineage>
</organism>
<feature type="transmembrane region" description="Helical" evidence="1">
    <location>
        <begin position="326"/>
        <end position="349"/>
    </location>
</feature>
<dbReference type="EMBL" id="BARW01001449">
    <property type="protein sequence ID" value="GAI60001.1"/>
    <property type="molecule type" value="Genomic_DNA"/>
</dbReference>
<comment type="caution">
    <text evidence="2">The sequence shown here is derived from an EMBL/GenBank/DDBJ whole genome shotgun (WGS) entry which is preliminary data.</text>
</comment>
<evidence type="ECO:0000256" key="1">
    <source>
        <dbReference type="SAM" id="Phobius"/>
    </source>
</evidence>
<protein>
    <submittedName>
        <fullName evidence="2">Uncharacterized protein</fullName>
    </submittedName>
</protein>
<keyword evidence="1" id="KW-0812">Transmembrane</keyword>
<keyword evidence="1" id="KW-0472">Membrane</keyword>
<sequence>MIALEVISPSTRPTGPSTELLSIASSVPIGVKGKVHVVGRNDMATPQEMGCIWVVKDPDGVVVEEHTDDWAGWPWPTDVDPDDTHEFISFLDEGFDLDKEGTYTLAVGLFMNVDSPVMVDSYEGALCTTTLEVPPEFELIQHTIYPYAYIYDGDVEVTTATFKTDPFTPAAWMGDKFASKLEEEVRAKGGRPIEVKVYVDTTPLFWTNFRIEVVGTPLGAEVASGIAVGIPVWLAIILVCLAIIAVIVVVTLAIKTIVGLFKTYPGLEDVKPGWGKETLMLTIHDSEEYWERPLTPTETLEGMSEAELRDYLDQIAEEEVAPEVSWWPLAIIGGVAVLGVGAAAIALTARRE</sequence>
<keyword evidence="1" id="KW-1133">Transmembrane helix</keyword>
<name>X1QYV9_9ZZZZ</name>
<proteinExistence type="predicted"/>
<dbReference type="AlphaFoldDB" id="X1QYV9"/>
<reference evidence="2" key="1">
    <citation type="journal article" date="2014" name="Front. Microbiol.">
        <title>High frequency of phylogenetically diverse reductive dehalogenase-homologous genes in deep subseafloor sedimentary metagenomes.</title>
        <authorList>
            <person name="Kawai M."/>
            <person name="Futagami T."/>
            <person name="Toyoda A."/>
            <person name="Takaki Y."/>
            <person name="Nishi S."/>
            <person name="Hori S."/>
            <person name="Arai W."/>
            <person name="Tsubouchi T."/>
            <person name="Morono Y."/>
            <person name="Uchiyama I."/>
            <person name="Ito T."/>
            <person name="Fujiyama A."/>
            <person name="Inagaki F."/>
            <person name="Takami H."/>
        </authorList>
    </citation>
    <scope>NUCLEOTIDE SEQUENCE</scope>
    <source>
        <strain evidence="2">Expedition CK06-06</strain>
    </source>
</reference>
<gene>
    <name evidence="2" type="ORF">S12H4_04619</name>
</gene>
<accession>X1QYV9</accession>